<evidence type="ECO:0000313" key="2">
    <source>
        <dbReference type="EMBL" id="SFG97730.1"/>
    </source>
</evidence>
<reference evidence="1 3" key="1">
    <citation type="submission" date="2016-04" db="EMBL/GenBank/DDBJ databases">
        <title>Complete genome sequencing and analysis of CBMB27, Methylobacterium phyllosphaerae isolated from leaf tissues of rice (Oryza sativa L.).</title>
        <authorList>
            <person name="Lee Y."/>
            <person name="Hwangbo K."/>
            <person name="Chung H."/>
            <person name="Yoo J."/>
            <person name="Kim K.Y."/>
            <person name="Sa T.M."/>
            <person name="Um Y."/>
            <person name="Madhaiyan M."/>
        </authorList>
    </citation>
    <scope>NUCLEOTIDE SEQUENCE [LARGE SCALE GENOMIC DNA]</scope>
    <source>
        <strain evidence="1 3">CBMB27</strain>
    </source>
</reference>
<proteinExistence type="predicted"/>
<keyword evidence="3" id="KW-1185">Reference proteome</keyword>
<dbReference type="Pfam" id="PF10768">
    <property type="entry name" value="FliX"/>
    <property type="match status" value="1"/>
</dbReference>
<dbReference type="Proteomes" id="UP000185487">
    <property type="component" value="Chromosome"/>
</dbReference>
<reference evidence="2 4" key="2">
    <citation type="submission" date="2016-10" db="EMBL/GenBank/DDBJ databases">
        <authorList>
            <person name="Varghese N."/>
            <person name="Submissions S."/>
        </authorList>
    </citation>
    <scope>NUCLEOTIDE SEQUENCE [LARGE SCALE GENOMIC DNA]</scope>
    <source>
        <strain evidence="2 4">CBMB27</strain>
    </source>
</reference>
<accession>A0AAE8HSA7</accession>
<keyword evidence="2" id="KW-0966">Cell projection</keyword>
<dbReference type="Proteomes" id="UP000199140">
    <property type="component" value="Unassembled WGS sequence"/>
</dbReference>
<keyword evidence="2" id="KW-0282">Flagellum</keyword>
<organism evidence="2 4">
    <name type="scientific">Methylobacterium phyllosphaerae</name>
    <dbReference type="NCBI Taxonomy" id="418223"/>
    <lineage>
        <taxon>Bacteria</taxon>
        <taxon>Pseudomonadati</taxon>
        <taxon>Pseudomonadota</taxon>
        <taxon>Alphaproteobacteria</taxon>
        <taxon>Hyphomicrobiales</taxon>
        <taxon>Methylobacteriaceae</taxon>
        <taxon>Methylobacterium</taxon>
    </lineage>
</organism>
<evidence type="ECO:0000313" key="4">
    <source>
        <dbReference type="Proteomes" id="UP000199140"/>
    </source>
</evidence>
<dbReference type="KEGG" id="mphy:MCBMB27_04850"/>
<name>A0AAE8HSA7_9HYPH</name>
<dbReference type="AlphaFoldDB" id="A0AAE8HSA7"/>
<dbReference type="GO" id="GO:0044781">
    <property type="term" value="P:bacterial-type flagellum organization"/>
    <property type="evidence" value="ECO:0007669"/>
    <property type="project" value="InterPro"/>
</dbReference>
<dbReference type="InterPro" id="IPR019704">
    <property type="entry name" value="Flagellar_assmbl_FliX_class2"/>
</dbReference>
<evidence type="ECO:0000313" key="1">
    <source>
        <dbReference type="EMBL" id="APT34141.1"/>
    </source>
</evidence>
<dbReference type="EMBL" id="CP015367">
    <property type="protein sequence ID" value="APT34141.1"/>
    <property type="molecule type" value="Genomic_DNA"/>
</dbReference>
<gene>
    <name evidence="1" type="ORF">MCBMB27_04850</name>
    <name evidence="2" type="ORF">SAMN05192567_111100</name>
</gene>
<protein>
    <submittedName>
        <fullName evidence="2">Class II flagellar assembly regulator</fullName>
    </submittedName>
    <submittedName>
        <fullName evidence="1">Flagellar assembly protein FliX</fullName>
    </submittedName>
</protein>
<dbReference type="EMBL" id="FOPK01000011">
    <property type="protein sequence ID" value="SFG97730.1"/>
    <property type="molecule type" value="Genomic_DNA"/>
</dbReference>
<sequence>MVFFAPGPRRRVPAHRDRTCRPGSFCRLVYPRLTLGAEFRVLRGGAWSNANRIMRVETRQPIQSAGGVAAPRKPEGGAGFSLGAAPAPGTGAGAPAAAATLAGLDAVLLLQSEADTPQERRRRSAQRGHDLLDGLDRLKAALLGGRVAPQELRAIAGRLNERAGLSGDPRLDGLMAEIELRAAVELAKLEMARGV</sequence>
<keyword evidence="2" id="KW-0969">Cilium</keyword>
<evidence type="ECO:0000313" key="3">
    <source>
        <dbReference type="Proteomes" id="UP000185487"/>
    </source>
</evidence>